<reference evidence="3 4" key="1">
    <citation type="journal article" date="2016" name="Nat. Commun.">
        <title>Thousands of microbial genomes shed light on interconnected biogeochemical processes in an aquifer system.</title>
        <authorList>
            <person name="Anantharaman K."/>
            <person name="Brown C.T."/>
            <person name="Hug L.A."/>
            <person name="Sharon I."/>
            <person name="Castelle C.J."/>
            <person name="Probst A.J."/>
            <person name="Thomas B.C."/>
            <person name="Singh A."/>
            <person name="Wilkins M.J."/>
            <person name="Karaoz U."/>
            <person name="Brodie E.L."/>
            <person name="Williams K.H."/>
            <person name="Hubbard S.S."/>
            <person name="Banfield J.F."/>
        </authorList>
    </citation>
    <scope>NUCLEOTIDE SEQUENCE [LARGE SCALE GENOMIC DNA]</scope>
</reference>
<sequence>MGTWQLQEAKARLSDLIKKAVKKGPQRITVRGQPAVIVISSEEYLRLKQPREGFVTFMRRSPLYGVDLDLKREQTPTRKIGIA</sequence>
<organism evidence="3 4">
    <name type="scientific">Candidatus Muproteobacteria bacterium RBG_16_64_11</name>
    <dbReference type="NCBI Taxonomy" id="1817758"/>
    <lineage>
        <taxon>Bacteria</taxon>
        <taxon>Pseudomonadati</taxon>
        <taxon>Pseudomonadota</taxon>
        <taxon>Candidatus Muproteobacteria</taxon>
    </lineage>
</organism>
<comment type="caution">
    <text evidence="3">The sequence shown here is derived from an EMBL/GenBank/DDBJ whole genome shotgun (WGS) entry which is preliminary data.</text>
</comment>
<protein>
    <recommendedName>
        <fullName evidence="2">Antitoxin</fullName>
    </recommendedName>
</protein>
<evidence type="ECO:0000313" key="3">
    <source>
        <dbReference type="EMBL" id="OGI44673.1"/>
    </source>
</evidence>
<dbReference type="EMBL" id="MFSS01000015">
    <property type="protein sequence ID" value="OGI44673.1"/>
    <property type="molecule type" value="Genomic_DNA"/>
</dbReference>
<dbReference type="NCBIfam" id="TIGR01552">
    <property type="entry name" value="phd_fam"/>
    <property type="match status" value="1"/>
</dbReference>
<dbReference type="Proteomes" id="UP000177925">
    <property type="component" value="Unassembled WGS sequence"/>
</dbReference>
<gene>
    <name evidence="3" type="ORF">A2150_05560</name>
</gene>
<name>A0A1F6THR6_9PROT</name>
<dbReference type="InterPro" id="IPR006442">
    <property type="entry name" value="Antitoxin_Phd/YefM"/>
</dbReference>
<dbReference type="InterPro" id="IPR036165">
    <property type="entry name" value="YefM-like_sf"/>
</dbReference>
<comment type="function">
    <text evidence="2">Antitoxin component of a type II toxin-antitoxin (TA) system.</text>
</comment>
<evidence type="ECO:0000256" key="1">
    <source>
        <dbReference type="ARBA" id="ARBA00009981"/>
    </source>
</evidence>
<dbReference type="SUPFAM" id="SSF143120">
    <property type="entry name" value="YefM-like"/>
    <property type="match status" value="1"/>
</dbReference>
<accession>A0A1F6THR6</accession>
<dbReference type="Gene3D" id="3.40.1620.10">
    <property type="entry name" value="YefM-like domain"/>
    <property type="match status" value="1"/>
</dbReference>
<dbReference type="STRING" id="1817758.A2150_05560"/>
<proteinExistence type="inferred from homology"/>
<dbReference type="AlphaFoldDB" id="A0A1F6THR6"/>
<evidence type="ECO:0000313" key="4">
    <source>
        <dbReference type="Proteomes" id="UP000177925"/>
    </source>
</evidence>
<evidence type="ECO:0000256" key="2">
    <source>
        <dbReference type="RuleBase" id="RU362080"/>
    </source>
</evidence>
<comment type="similarity">
    <text evidence="1 2">Belongs to the phD/YefM antitoxin family.</text>
</comment>
<dbReference type="Pfam" id="PF02604">
    <property type="entry name" value="PhdYeFM_antitox"/>
    <property type="match status" value="1"/>
</dbReference>